<keyword evidence="3" id="KW-0472">Membrane</keyword>
<gene>
    <name evidence="6" type="ORF">FCALED_LOCUS13367</name>
</gene>
<dbReference type="PANTHER" id="PTHR21146">
    <property type="entry name" value="MEF2B PROTEIN"/>
    <property type="match status" value="1"/>
</dbReference>
<keyword evidence="4" id="KW-0458">Lysosome</keyword>
<dbReference type="Pfam" id="PF10167">
    <property type="entry name" value="BORCS8"/>
    <property type="match status" value="1"/>
</dbReference>
<accession>A0A9N9N3D4</accession>
<dbReference type="AlphaFoldDB" id="A0A9N9N3D4"/>
<feature type="region of interest" description="Disordered" evidence="5">
    <location>
        <begin position="1"/>
        <end position="27"/>
    </location>
</feature>
<evidence type="ECO:0000256" key="1">
    <source>
        <dbReference type="ARBA" id="ARBA00004656"/>
    </source>
</evidence>
<proteinExistence type="inferred from homology"/>
<name>A0A9N9N3D4_9GLOM</name>
<sequence>MSEINDNISSNETYEQEFSASKPNTAPIPIQYDNSTSIGSISSILKDQLPSTTSVVSNWAPSSFGSITTIDQFFINPKRSSSSSINWLGMASGSSIYSPDPVVQGANLKEKVKKACVDLETYIRQLYNDSSLGLYHMSEHIRKRVPQIVDEKKGLIGLTKEVEITIEDMKDSCEMVESMPKIPCFNNINEMLKSTLAIVEAAKIKEKKT</sequence>
<comment type="similarity">
    <text evidence="2">Belongs to the BORCS8 family.</text>
</comment>
<keyword evidence="7" id="KW-1185">Reference proteome</keyword>
<evidence type="ECO:0000256" key="2">
    <source>
        <dbReference type="ARBA" id="ARBA00010463"/>
    </source>
</evidence>
<evidence type="ECO:0000313" key="7">
    <source>
        <dbReference type="Proteomes" id="UP000789570"/>
    </source>
</evidence>
<protein>
    <submittedName>
        <fullName evidence="6">8371_t:CDS:1</fullName>
    </submittedName>
</protein>
<dbReference type="OrthoDB" id="10044187at2759"/>
<reference evidence="6" key="1">
    <citation type="submission" date="2021-06" db="EMBL/GenBank/DDBJ databases">
        <authorList>
            <person name="Kallberg Y."/>
            <person name="Tangrot J."/>
            <person name="Rosling A."/>
        </authorList>
    </citation>
    <scope>NUCLEOTIDE SEQUENCE</scope>
    <source>
        <strain evidence="6">UK204</strain>
    </source>
</reference>
<dbReference type="InterPro" id="IPR019320">
    <property type="entry name" value="BORCS8"/>
</dbReference>
<dbReference type="PANTHER" id="PTHR21146:SF0">
    <property type="entry name" value="BLOC-1-RELATED COMPLEX SUBUNIT 8"/>
    <property type="match status" value="1"/>
</dbReference>
<feature type="compositionally biased region" description="Polar residues" evidence="5">
    <location>
        <begin position="1"/>
        <end position="24"/>
    </location>
</feature>
<evidence type="ECO:0000256" key="5">
    <source>
        <dbReference type="SAM" id="MobiDB-lite"/>
    </source>
</evidence>
<comment type="caution">
    <text evidence="6">The sequence shown here is derived from an EMBL/GenBank/DDBJ whole genome shotgun (WGS) entry which is preliminary data.</text>
</comment>
<evidence type="ECO:0000313" key="6">
    <source>
        <dbReference type="EMBL" id="CAG8698796.1"/>
    </source>
</evidence>
<evidence type="ECO:0000256" key="3">
    <source>
        <dbReference type="ARBA" id="ARBA00023136"/>
    </source>
</evidence>
<comment type="subcellular location">
    <subcellularLocation>
        <location evidence="1">Lysosome membrane</location>
    </subcellularLocation>
</comment>
<dbReference type="Proteomes" id="UP000789570">
    <property type="component" value="Unassembled WGS sequence"/>
</dbReference>
<dbReference type="EMBL" id="CAJVPQ010007626">
    <property type="protein sequence ID" value="CAG8698796.1"/>
    <property type="molecule type" value="Genomic_DNA"/>
</dbReference>
<organism evidence="6 7">
    <name type="scientific">Funneliformis caledonium</name>
    <dbReference type="NCBI Taxonomy" id="1117310"/>
    <lineage>
        <taxon>Eukaryota</taxon>
        <taxon>Fungi</taxon>
        <taxon>Fungi incertae sedis</taxon>
        <taxon>Mucoromycota</taxon>
        <taxon>Glomeromycotina</taxon>
        <taxon>Glomeromycetes</taxon>
        <taxon>Glomerales</taxon>
        <taxon>Glomeraceae</taxon>
        <taxon>Funneliformis</taxon>
    </lineage>
</organism>
<evidence type="ECO:0000256" key="4">
    <source>
        <dbReference type="ARBA" id="ARBA00023228"/>
    </source>
</evidence>